<comment type="caution">
    <text evidence="1">The sequence shown here is derived from an EMBL/GenBank/DDBJ whole genome shotgun (WGS) entry which is preliminary data.</text>
</comment>
<gene>
    <name evidence="1" type="ORF">D8674_013663</name>
</gene>
<protein>
    <submittedName>
        <fullName evidence="1">L-type lectin-domain containing receptor kinase S.1-like</fullName>
    </submittedName>
</protein>
<proteinExistence type="predicted"/>
<name>A0A5N5H3V2_9ROSA</name>
<reference evidence="1 2" key="3">
    <citation type="submission" date="2019-11" db="EMBL/GenBank/DDBJ databases">
        <title>A de novo genome assembly of a pear dwarfing rootstock.</title>
        <authorList>
            <person name="Wang F."/>
            <person name="Wang J."/>
            <person name="Li S."/>
            <person name="Zhang Y."/>
            <person name="Fang M."/>
            <person name="Ma L."/>
            <person name="Zhao Y."/>
            <person name="Jiang S."/>
        </authorList>
    </citation>
    <scope>NUCLEOTIDE SEQUENCE [LARGE SCALE GENOMIC DNA]</scope>
    <source>
        <strain evidence="1">S2</strain>
        <tissue evidence="1">Leaf</tissue>
    </source>
</reference>
<keyword evidence="1" id="KW-0418">Kinase</keyword>
<organism evidence="1 2">
    <name type="scientific">Pyrus ussuriensis x Pyrus communis</name>
    <dbReference type="NCBI Taxonomy" id="2448454"/>
    <lineage>
        <taxon>Eukaryota</taxon>
        <taxon>Viridiplantae</taxon>
        <taxon>Streptophyta</taxon>
        <taxon>Embryophyta</taxon>
        <taxon>Tracheophyta</taxon>
        <taxon>Spermatophyta</taxon>
        <taxon>Magnoliopsida</taxon>
        <taxon>eudicotyledons</taxon>
        <taxon>Gunneridae</taxon>
        <taxon>Pentapetalae</taxon>
        <taxon>rosids</taxon>
        <taxon>fabids</taxon>
        <taxon>Rosales</taxon>
        <taxon>Rosaceae</taxon>
        <taxon>Amygdaloideae</taxon>
        <taxon>Maleae</taxon>
        <taxon>Pyrus</taxon>
    </lineage>
</organism>
<dbReference type="AlphaFoldDB" id="A0A5N5H3V2"/>
<evidence type="ECO:0000313" key="2">
    <source>
        <dbReference type="Proteomes" id="UP000327157"/>
    </source>
</evidence>
<accession>A0A5N5H3V2</accession>
<keyword evidence="1" id="KW-0430">Lectin</keyword>
<dbReference type="EMBL" id="SMOL01000401">
    <property type="protein sequence ID" value="KAB2617794.1"/>
    <property type="molecule type" value="Genomic_DNA"/>
</dbReference>
<keyword evidence="2" id="KW-1185">Reference proteome</keyword>
<evidence type="ECO:0000313" key="1">
    <source>
        <dbReference type="EMBL" id="KAB2617794.1"/>
    </source>
</evidence>
<keyword evidence="1" id="KW-0675">Receptor</keyword>
<dbReference type="Proteomes" id="UP000327157">
    <property type="component" value="Chromosome 15"/>
</dbReference>
<sequence>MATSPSCDDQHVSIGVEYWLARALGGEVELERTKQSPNLGIVAISGKTKKTKEVVKEVTEVELKNWASLMRVRSVTLVMLEKELKRKSRAEVGRGRGG</sequence>
<dbReference type="GO" id="GO:0030246">
    <property type="term" value="F:carbohydrate binding"/>
    <property type="evidence" value="ECO:0007669"/>
    <property type="project" value="UniProtKB-KW"/>
</dbReference>
<dbReference type="GO" id="GO:0016301">
    <property type="term" value="F:kinase activity"/>
    <property type="evidence" value="ECO:0007669"/>
    <property type="project" value="UniProtKB-KW"/>
</dbReference>
<reference evidence="1 2" key="1">
    <citation type="submission" date="2019-09" db="EMBL/GenBank/DDBJ databases">
        <authorList>
            <person name="Ou C."/>
        </authorList>
    </citation>
    <scope>NUCLEOTIDE SEQUENCE [LARGE SCALE GENOMIC DNA]</scope>
    <source>
        <strain evidence="1">S2</strain>
        <tissue evidence="1">Leaf</tissue>
    </source>
</reference>
<reference evidence="2" key="2">
    <citation type="submission" date="2019-10" db="EMBL/GenBank/DDBJ databases">
        <title>A de novo genome assembly of a pear dwarfing rootstock.</title>
        <authorList>
            <person name="Wang F."/>
            <person name="Wang J."/>
            <person name="Li S."/>
            <person name="Zhang Y."/>
            <person name="Fang M."/>
            <person name="Ma L."/>
            <person name="Zhao Y."/>
            <person name="Jiang S."/>
        </authorList>
    </citation>
    <scope>NUCLEOTIDE SEQUENCE [LARGE SCALE GENOMIC DNA]</scope>
</reference>
<keyword evidence="1" id="KW-0808">Transferase</keyword>